<dbReference type="PROSITE" id="PS50111">
    <property type="entry name" value="CHEMOTAXIS_TRANSDUC_2"/>
    <property type="match status" value="1"/>
</dbReference>
<evidence type="ECO:0000256" key="2">
    <source>
        <dbReference type="ARBA" id="ARBA00023224"/>
    </source>
</evidence>
<comment type="caution">
    <text evidence="7">The sequence shown here is derived from an EMBL/GenBank/DDBJ whole genome shotgun (WGS) entry which is preliminary data.</text>
</comment>
<dbReference type="CDD" id="cd19411">
    <property type="entry name" value="MCP2201-like_sensor"/>
    <property type="match status" value="1"/>
</dbReference>
<comment type="subcellular location">
    <subcellularLocation>
        <location evidence="1">Membrane</location>
    </subcellularLocation>
</comment>
<dbReference type="Gene3D" id="1.10.287.950">
    <property type="entry name" value="Methyl-accepting chemotaxis protein"/>
    <property type="match status" value="1"/>
</dbReference>
<dbReference type="InterPro" id="IPR004089">
    <property type="entry name" value="MCPsignal_dom"/>
</dbReference>
<dbReference type="Pfam" id="PF12729">
    <property type="entry name" value="4HB_MCP_1"/>
    <property type="match status" value="1"/>
</dbReference>
<feature type="domain" description="Methyl-accepting transducer" evidence="6">
    <location>
        <begin position="287"/>
        <end position="523"/>
    </location>
</feature>
<dbReference type="eggNOG" id="COG0840">
    <property type="taxonomic scope" value="Bacteria"/>
</dbReference>
<dbReference type="InterPro" id="IPR024478">
    <property type="entry name" value="HlyB_4HB_MCP"/>
</dbReference>
<feature type="transmembrane region" description="Helical" evidence="5">
    <location>
        <begin position="208"/>
        <end position="227"/>
    </location>
</feature>
<evidence type="ECO:0000256" key="5">
    <source>
        <dbReference type="SAM" id="Phobius"/>
    </source>
</evidence>
<proteinExistence type="inferred from homology"/>
<dbReference type="InterPro" id="IPR047347">
    <property type="entry name" value="YvaQ-like_sensor"/>
</dbReference>
<keyword evidence="8" id="KW-1185">Reference proteome</keyword>
<dbReference type="PANTHER" id="PTHR32089">
    <property type="entry name" value="METHYL-ACCEPTING CHEMOTAXIS PROTEIN MCPB"/>
    <property type="match status" value="1"/>
</dbReference>
<dbReference type="GO" id="GO:0016020">
    <property type="term" value="C:membrane"/>
    <property type="evidence" value="ECO:0007669"/>
    <property type="project" value="UniProtKB-SubCell"/>
</dbReference>
<evidence type="ECO:0000256" key="1">
    <source>
        <dbReference type="ARBA" id="ARBA00004370"/>
    </source>
</evidence>
<comment type="similarity">
    <text evidence="3">Belongs to the methyl-accepting chemotaxis (MCP) protein family.</text>
</comment>
<name>A4CAE4_9GAMM</name>
<keyword evidence="2 4" id="KW-0807">Transducer</keyword>
<dbReference type="PANTHER" id="PTHR32089:SF112">
    <property type="entry name" value="LYSOZYME-LIKE PROTEIN-RELATED"/>
    <property type="match status" value="1"/>
</dbReference>
<sequence>MCSTVLIKEGLIMMNFLSRMTVKSRLIAGFGFILALLILLTIQGIQKVNFIDRTLSEITDVNSVKQRYAINYRGSVHDRAIAIRDIAIASNEIQINQFVEEIKELEAFYRTSENKMNQMLSDGIGFSSQERTILSRIDDIQSTTLPLVNQIIAAKRAGKDVSQQVLNEARPAFINWLNTINEFIDFQEDQNQIATPEARAVAGGFQSLMLVLCAIALTASIFVGLLIEKSLRITLGGEPFDAQSAINTTASGDLTRTVSTRYPSSIIGSIAEMNKKITEIVSNIIAASNSVATQVEDVSQGSKLVLNAAKDQADLTSKTATKLSEMRESIDQVAQIAHRTEDNSGLTVQYAKQGREVVDATATEMEKISQTVNTTVEQISKLEENTKQIGGIINVISSISEQTNLLALNAAIEAARAGESGRGFAVVADEVRQLAQRTGQATSQIESMINDVQAQTIASVNAMKTVQPQVQSGKEKTSKATELLLNIEKQASDSLARVKEVAQASADQVSVISDISTTMEKIAAMSEDFIESMHQNNASTNTLTKLSTKLKQDISFFKI</sequence>
<dbReference type="Proteomes" id="UP000006201">
    <property type="component" value="Unassembled WGS sequence"/>
</dbReference>
<dbReference type="EMBL" id="AAOH01000004">
    <property type="protein sequence ID" value="EAR28352.1"/>
    <property type="molecule type" value="Genomic_DNA"/>
</dbReference>
<evidence type="ECO:0000313" key="8">
    <source>
        <dbReference type="Proteomes" id="UP000006201"/>
    </source>
</evidence>
<gene>
    <name evidence="7" type="ORF">PTD2_21092</name>
</gene>
<protein>
    <submittedName>
        <fullName evidence="7">Methyl-accepting chemotaxis protein</fullName>
    </submittedName>
</protein>
<dbReference type="SUPFAM" id="SSF58104">
    <property type="entry name" value="Methyl-accepting chemotaxis protein (MCP) signaling domain"/>
    <property type="match status" value="1"/>
</dbReference>
<dbReference type="GO" id="GO:0006935">
    <property type="term" value="P:chemotaxis"/>
    <property type="evidence" value="ECO:0007669"/>
    <property type="project" value="UniProtKB-ARBA"/>
</dbReference>
<dbReference type="STRING" id="87626.PTD2_21092"/>
<keyword evidence="5" id="KW-1133">Transmembrane helix</keyword>
<dbReference type="GO" id="GO:0007165">
    <property type="term" value="P:signal transduction"/>
    <property type="evidence" value="ECO:0007669"/>
    <property type="project" value="UniProtKB-KW"/>
</dbReference>
<accession>A4CAE4</accession>
<organism evidence="7 8">
    <name type="scientific">Pseudoalteromonas tunicata D2</name>
    <dbReference type="NCBI Taxonomy" id="87626"/>
    <lineage>
        <taxon>Bacteria</taxon>
        <taxon>Pseudomonadati</taxon>
        <taxon>Pseudomonadota</taxon>
        <taxon>Gammaproteobacteria</taxon>
        <taxon>Alteromonadales</taxon>
        <taxon>Pseudoalteromonadaceae</taxon>
        <taxon>Pseudoalteromonas</taxon>
    </lineage>
</organism>
<dbReference type="SMART" id="SM00283">
    <property type="entry name" value="MA"/>
    <property type="match status" value="1"/>
</dbReference>
<evidence type="ECO:0000313" key="7">
    <source>
        <dbReference type="EMBL" id="EAR28352.1"/>
    </source>
</evidence>
<dbReference type="HOGENOM" id="CLU_000445_107_27_6"/>
<evidence type="ECO:0000256" key="3">
    <source>
        <dbReference type="ARBA" id="ARBA00029447"/>
    </source>
</evidence>
<keyword evidence="5" id="KW-0812">Transmembrane</keyword>
<evidence type="ECO:0000256" key="4">
    <source>
        <dbReference type="PROSITE-ProRule" id="PRU00284"/>
    </source>
</evidence>
<evidence type="ECO:0000259" key="6">
    <source>
        <dbReference type="PROSITE" id="PS50111"/>
    </source>
</evidence>
<keyword evidence="5" id="KW-0472">Membrane</keyword>
<dbReference type="FunFam" id="1.10.287.950:FF:000001">
    <property type="entry name" value="Methyl-accepting chemotaxis sensory transducer"/>
    <property type="match status" value="1"/>
</dbReference>
<dbReference type="AlphaFoldDB" id="A4CAE4"/>
<dbReference type="CDD" id="cd11386">
    <property type="entry name" value="MCP_signal"/>
    <property type="match status" value="1"/>
</dbReference>
<reference evidence="7 8" key="1">
    <citation type="submission" date="2006-02" db="EMBL/GenBank/DDBJ databases">
        <authorList>
            <person name="Moran M.A."/>
            <person name="Kjelleberg S."/>
            <person name="Egan S."/>
            <person name="Saunders N."/>
            <person name="Thomas T."/>
            <person name="Ferriera S."/>
            <person name="Johnson J."/>
            <person name="Kravitz S."/>
            <person name="Halpern A."/>
            <person name="Remington K."/>
            <person name="Beeson K."/>
            <person name="Tran B."/>
            <person name="Rogers Y.-H."/>
            <person name="Friedman R."/>
            <person name="Venter J.C."/>
        </authorList>
    </citation>
    <scope>NUCLEOTIDE SEQUENCE [LARGE SCALE GENOMIC DNA]</scope>
    <source>
        <strain evidence="7 8">D2</strain>
    </source>
</reference>
<dbReference type="Pfam" id="PF00015">
    <property type="entry name" value="MCPsignal"/>
    <property type="match status" value="1"/>
</dbReference>